<dbReference type="GO" id="GO:0004477">
    <property type="term" value="F:methenyltetrahydrofolate cyclohydrolase activity"/>
    <property type="evidence" value="ECO:0007669"/>
    <property type="project" value="UniProtKB-UniRule"/>
</dbReference>
<keyword evidence="16" id="KW-1185">Reference proteome</keyword>
<comment type="catalytic activity">
    <reaction evidence="12">
        <text>(6R)-5,10-methylene-5,6,7,8-tetrahydrofolate + NADP(+) = (6R)-5,10-methenyltetrahydrofolate + NADPH</text>
        <dbReference type="Rhea" id="RHEA:22812"/>
        <dbReference type="ChEBI" id="CHEBI:15636"/>
        <dbReference type="ChEBI" id="CHEBI:57455"/>
        <dbReference type="ChEBI" id="CHEBI:57783"/>
        <dbReference type="ChEBI" id="CHEBI:58349"/>
        <dbReference type="EC" id="1.5.1.5"/>
    </reaction>
</comment>
<dbReference type="EC" id="3.5.4.9" evidence="12"/>
<evidence type="ECO:0000256" key="7">
    <source>
        <dbReference type="ARBA" id="ARBA00023002"/>
    </source>
</evidence>
<evidence type="ECO:0000313" key="15">
    <source>
        <dbReference type="EMBL" id="SFE31143.1"/>
    </source>
</evidence>
<evidence type="ECO:0000256" key="8">
    <source>
        <dbReference type="ARBA" id="ARBA00023102"/>
    </source>
</evidence>
<keyword evidence="6 12" id="KW-0521">NADP</keyword>
<dbReference type="GO" id="GO:0006164">
    <property type="term" value="P:purine nucleotide biosynthetic process"/>
    <property type="evidence" value="ECO:0007669"/>
    <property type="project" value="UniProtKB-KW"/>
</dbReference>
<comment type="subunit">
    <text evidence="12">Homodimer.</text>
</comment>
<dbReference type="Gene3D" id="3.40.50.10860">
    <property type="entry name" value="Leucine Dehydrogenase, chain A, domain 1"/>
    <property type="match status" value="1"/>
</dbReference>
<dbReference type="SUPFAM" id="SSF53223">
    <property type="entry name" value="Aminoacid dehydrogenase-like, N-terminal domain"/>
    <property type="match status" value="1"/>
</dbReference>
<sequence>MTAELISGKEVAASLREQIKSEVLELKSQITPGLAVILVGDNPASRSYVKGKEKASGEAGIYSELKELPESVSEEELLDIVRNYNDNPSIHGILVQLPLPDHISEKKVIESISPEKDVDGFHPINIGRMMTGQDAFLPCTPYGIIQMLRYKNISMEGKHAVIVGRSNIVGKPAGQLLLNENATVTYCHSRTTDLKHMTSQADILIAAIGRAEFIQPDHVKEGAVVIDVGMNRKENGKLCGDVDFERVKEKASYITPVPGGVGPMTITMLLYNTLQSAKKHLERERA</sequence>
<dbReference type="GO" id="GO:0009086">
    <property type="term" value="P:methionine biosynthetic process"/>
    <property type="evidence" value="ECO:0007669"/>
    <property type="project" value="UniProtKB-KW"/>
</dbReference>
<dbReference type="SUPFAM" id="SSF51735">
    <property type="entry name" value="NAD(P)-binding Rossmann-fold domains"/>
    <property type="match status" value="1"/>
</dbReference>
<dbReference type="AlphaFoldDB" id="A0A1I1ZKS3"/>
<dbReference type="STRING" id="930128.SAMN05192532_101248"/>
<dbReference type="HAMAP" id="MF_01576">
    <property type="entry name" value="THF_DHG_CYH"/>
    <property type="match status" value="1"/>
</dbReference>
<dbReference type="UniPathway" id="UPA00193"/>
<organism evidence="15 16">
    <name type="scientific">Alteribacillus iranensis</name>
    <dbReference type="NCBI Taxonomy" id="930128"/>
    <lineage>
        <taxon>Bacteria</taxon>
        <taxon>Bacillati</taxon>
        <taxon>Bacillota</taxon>
        <taxon>Bacilli</taxon>
        <taxon>Bacillales</taxon>
        <taxon>Bacillaceae</taxon>
        <taxon>Alteribacillus</taxon>
    </lineage>
</organism>
<dbReference type="Proteomes" id="UP000199516">
    <property type="component" value="Unassembled WGS sequence"/>
</dbReference>
<feature type="binding site" evidence="12">
    <location>
        <begin position="164"/>
        <end position="166"/>
    </location>
    <ligand>
        <name>NADP(+)</name>
        <dbReference type="ChEBI" id="CHEBI:58349"/>
    </ligand>
</feature>
<comment type="catalytic activity">
    <reaction evidence="11 12">
        <text>(6R)-5,10-methenyltetrahydrofolate + H2O = (6R)-10-formyltetrahydrofolate + H(+)</text>
        <dbReference type="Rhea" id="RHEA:23700"/>
        <dbReference type="ChEBI" id="CHEBI:15377"/>
        <dbReference type="ChEBI" id="CHEBI:15378"/>
        <dbReference type="ChEBI" id="CHEBI:57455"/>
        <dbReference type="ChEBI" id="CHEBI:195366"/>
        <dbReference type="EC" id="3.5.4.9"/>
    </reaction>
</comment>
<evidence type="ECO:0000256" key="6">
    <source>
        <dbReference type="ARBA" id="ARBA00022857"/>
    </source>
</evidence>
<dbReference type="NCBIfam" id="NF010783">
    <property type="entry name" value="PRK14186.1"/>
    <property type="match status" value="1"/>
</dbReference>
<keyword evidence="3 12" id="KW-0028">Amino-acid biosynthesis</keyword>
<comment type="function">
    <text evidence="12">Catalyzes the oxidation of 5,10-methylenetetrahydrofolate to 5,10-methenyltetrahydrofolate and then the hydrolysis of 5,10-methenyltetrahydrofolate to 10-formyltetrahydrofolate.</text>
</comment>
<proteinExistence type="inferred from homology"/>
<evidence type="ECO:0000256" key="5">
    <source>
        <dbReference type="ARBA" id="ARBA00022801"/>
    </source>
</evidence>
<dbReference type="PRINTS" id="PR00085">
    <property type="entry name" value="THFDHDRGNASE"/>
</dbReference>
<dbReference type="InterPro" id="IPR020631">
    <property type="entry name" value="THF_DH/CycHdrlase_NAD-bd_dom"/>
</dbReference>
<dbReference type="RefSeq" id="WP_091656309.1">
    <property type="nucleotide sequence ID" value="NZ_FONT01000001.1"/>
</dbReference>
<dbReference type="FunFam" id="3.40.50.10860:FF:000001">
    <property type="entry name" value="Bifunctional protein FolD"/>
    <property type="match status" value="1"/>
</dbReference>
<keyword evidence="8 12" id="KW-0368">Histidine biosynthesis</keyword>
<dbReference type="GO" id="GO:0004488">
    <property type="term" value="F:methylenetetrahydrofolate dehydrogenase (NADP+) activity"/>
    <property type="evidence" value="ECO:0007669"/>
    <property type="project" value="UniProtKB-UniRule"/>
</dbReference>
<dbReference type="EMBL" id="FONT01000001">
    <property type="protein sequence ID" value="SFE31143.1"/>
    <property type="molecule type" value="Genomic_DNA"/>
</dbReference>
<dbReference type="GO" id="GO:0000105">
    <property type="term" value="P:L-histidine biosynthetic process"/>
    <property type="evidence" value="ECO:0007669"/>
    <property type="project" value="UniProtKB-KW"/>
</dbReference>
<evidence type="ECO:0000256" key="3">
    <source>
        <dbReference type="ARBA" id="ARBA00022605"/>
    </source>
</evidence>
<name>A0A1I1ZKS3_9BACI</name>
<evidence type="ECO:0000256" key="4">
    <source>
        <dbReference type="ARBA" id="ARBA00022755"/>
    </source>
</evidence>
<comment type="pathway">
    <text evidence="1 12">One-carbon metabolism; tetrahydrofolate interconversion.</text>
</comment>
<keyword evidence="4 12" id="KW-0658">Purine biosynthesis</keyword>
<evidence type="ECO:0000259" key="14">
    <source>
        <dbReference type="Pfam" id="PF02882"/>
    </source>
</evidence>
<evidence type="ECO:0000256" key="9">
    <source>
        <dbReference type="ARBA" id="ARBA00023167"/>
    </source>
</evidence>
<dbReference type="CDD" id="cd01080">
    <property type="entry name" value="NAD_bind_m-THF_DH_Cyclohyd"/>
    <property type="match status" value="1"/>
</dbReference>
<feature type="domain" description="Tetrahydrofolate dehydrogenase/cyclohydrolase NAD(P)-binding" evidence="14">
    <location>
        <begin position="138"/>
        <end position="280"/>
    </location>
</feature>
<dbReference type="NCBIfam" id="NF008058">
    <property type="entry name" value="PRK10792.1"/>
    <property type="match status" value="1"/>
</dbReference>
<dbReference type="FunFam" id="3.40.50.720:FF:000094">
    <property type="entry name" value="Bifunctional protein FolD"/>
    <property type="match status" value="1"/>
</dbReference>
<keyword evidence="10 12" id="KW-0511">Multifunctional enzyme</keyword>
<keyword evidence="2 12" id="KW-0554">One-carbon metabolism</keyword>
<dbReference type="InterPro" id="IPR020630">
    <property type="entry name" value="THF_DH/CycHdrlase_cat_dom"/>
</dbReference>
<dbReference type="PROSITE" id="PS00766">
    <property type="entry name" value="THF_DHG_CYH_1"/>
    <property type="match status" value="1"/>
</dbReference>
<feature type="domain" description="Tetrahydrofolate dehydrogenase/cyclohydrolase catalytic" evidence="13">
    <location>
        <begin position="6"/>
        <end position="119"/>
    </location>
</feature>
<protein>
    <recommendedName>
        <fullName evidence="12">Bifunctional protein FolD</fullName>
    </recommendedName>
    <domain>
        <recommendedName>
            <fullName evidence="12">Methylenetetrahydrofolate dehydrogenase</fullName>
            <ecNumber evidence="12">1.5.1.5</ecNumber>
        </recommendedName>
    </domain>
    <domain>
        <recommendedName>
            <fullName evidence="12">Methenyltetrahydrofolate cyclohydrolase</fullName>
            <ecNumber evidence="12">3.5.4.9</ecNumber>
        </recommendedName>
    </domain>
</protein>
<reference evidence="15 16" key="1">
    <citation type="submission" date="2016-10" db="EMBL/GenBank/DDBJ databases">
        <authorList>
            <person name="de Groot N.N."/>
        </authorList>
    </citation>
    <scope>NUCLEOTIDE SEQUENCE [LARGE SCALE GENOMIC DNA]</scope>
    <source>
        <strain evidence="15 16">DSM 23995</strain>
    </source>
</reference>
<evidence type="ECO:0000313" key="16">
    <source>
        <dbReference type="Proteomes" id="UP000199516"/>
    </source>
</evidence>
<dbReference type="GO" id="GO:0005829">
    <property type="term" value="C:cytosol"/>
    <property type="evidence" value="ECO:0007669"/>
    <property type="project" value="TreeGrafter"/>
</dbReference>
<evidence type="ECO:0000256" key="10">
    <source>
        <dbReference type="ARBA" id="ARBA00023268"/>
    </source>
</evidence>
<dbReference type="InterPro" id="IPR046346">
    <property type="entry name" value="Aminoacid_DH-like_N_sf"/>
</dbReference>
<evidence type="ECO:0000256" key="12">
    <source>
        <dbReference type="HAMAP-Rule" id="MF_01576"/>
    </source>
</evidence>
<dbReference type="InterPro" id="IPR000672">
    <property type="entry name" value="THF_DH/CycHdrlase"/>
</dbReference>
<dbReference type="Gene3D" id="3.40.50.720">
    <property type="entry name" value="NAD(P)-binding Rossmann-like Domain"/>
    <property type="match status" value="1"/>
</dbReference>
<evidence type="ECO:0000256" key="1">
    <source>
        <dbReference type="ARBA" id="ARBA00004777"/>
    </source>
</evidence>
<keyword evidence="9 12" id="KW-0486">Methionine biosynthesis</keyword>
<dbReference type="InterPro" id="IPR036291">
    <property type="entry name" value="NAD(P)-bd_dom_sf"/>
</dbReference>
<dbReference type="Pfam" id="PF02882">
    <property type="entry name" value="THF_DHG_CYH_C"/>
    <property type="match status" value="1"/>
</dbReference>
<dbReference type="PROSITE" id="PS00767">
    <property type="entry name" value="THF_DHG_CYH_2"/>
    <property type="match status" value="1"/>
</dbReference>
<comment type="similarity">
    <text evidence="12">Belongs to the tetrahydrofolate dehydrogenase/cyclohydrolase family.</text>
</comment>
<evidence type="ECO:0000256" key="11">
    <source>
        <dbReference type="ARBA" id="ARBA00036357"/>
    </source>
</evidence>
<comment type="caution">
    <text evidence="12">Lacks conserved residue(s) required for the propagation of feature annotation.</text>
</comment>
<dbReference type="OrthoDB" id="9803580at2"/>
<keyword evidence="7 12" id="KW-0560">Oxidoreductase</keyword>
<evidence type="ECO:0000259" key="13">
    <source>
        <dbReference type="Pfam" id="PF00763"/>
    </source>
</evidence>
<dbReference type="Pfam" id="PF00763">
    <property type="entry name" value="THF_DHG_CYH"/>
    <property type="match status" value="1"/>
</dbReference>
<dbReference type="GO" id="GO:0035999">
    <property type="term" value="P:tetrahydrofolate interconversion"/>
    <property type="evidence" value="ECO:0007669"/>
    <property type="project" value="UniProtKB-UniRule"/>
</dbReference>
<dbReference type="PANTHER" id="PTHR48099:SF5">
    <property type="entry name" value="C-1-TETRAHYDROFOLATE SYNTHASE, CYTOPLASMIC"/>
    <property type="match status" value="1"/>
</dbReference>
<dbReference type="PANTHER" id="PTHR48099">
    <property type="entry name" value="C-1-TETRAHYDROFOLATE SYNTHASE, CYTOPLASMIC-RELATED"/>
    <property type="match status" value="1"/>
</dbReference>
<evidence type="ECO:0000256" key="2">
    <source>
        <dbReference type="ARBA" id="ARBA00022563"/>
    </source>
</evidence>
<gene>
    <name evidence="12" type="primary">folD</name>
    <name evidence="15" type="ORF">SAMN05192532_101248</name>
</gene>
<accession>A0A1I1ZKS3</accession>
<dbReference type="InterPro" id="IPR020867">
    <property type="entry name" value="THF_DH/CycHdrlase_CS"/>
</dbReference>
<keyword evidence="5 12" id="KW-0378">Hydrolase</keyword>
<dbReference type="EC" id="1.5.1.5" evidence="12"/>